<name>A0ABQ1W6Q4_9BACL</name>
<dbReference type="InterPro" id="IPR011010">
    <property type="entry name" value="DNA_brk_join_enz"/>
</dbReference>
<dbReference type="PANTHER" id="PTHR30349:SF41">
    <property type="entry name" value="INTEGRASE_RECOMBINASE PROTEIN MJ0367-RELATED"/>
    <property type="match status" value="1"/>
</dbReference>
<dbReference type="InterPro" id="IPR050090">
    <property type="entry name" value="Tyrosine_recombinase_XerCD"/>
</dbReference>
<comment type="caution">
    <text evidence="5">The sequence shown here is derived from an EMBL/GenBank/DDBJ whole genome shotgun (WGS) entry which is preliminary data.</text>
</comment>
<evidence type="ECO:0000313" key="6">
    <source>
        <dbReference type="Proteomes" id="UP000608420"/>
    </source>
</evidence>
<dbReference type="EMBL" id="BMIW01000041">
    <property type="protein sequence ID" value="GGG15473.1"/>
    <property type="molecule type" value="Genomic_DNA"/>
</dbReference>
<keyword evidence="3" id="KW-0233">DNA recombination</keyword>
<dbReference type="RefSeq" id="WP_120464961.1">
    <property type="nucleotide sequence ID" value="NZ_BMIW01000041.1"/>
</dbReference>
<organism evidence="5 6">
    <name type="scientific">Paenibacillus aceti</name>
    <dbReference type="NCBI Taxonomy" id="1820010"/>
    <lineage>
        <taxon>Bacteria</taxon>
        <taxon>Bacillati</taxon>
        <taxon>Bacillota</taxon>
        <taxon>Bacilli</taxon>
        <taxon>Bacillales</taxon>
        <taxon>Paenibacillaceae</taxon>
        <taxon>Paenibacillus</taxon>
    </lineage>
</organism>
<reference evidence="6" key="1">
    <citation type="journal article" date="2019" name="Int. J. Syst. Evol. Microbiol.">
        <title>The Global Catalogue of Microorganisms (GCM) 10K type strain sequencing project: providing services to taxonomists for standard genome sequencing and annotation.</title>
        <authorList>
            <consortium name="The Broad Institute Genomics Platform"/>
            <consortium name="The Broad Institute Genome Sequencing Center for Infectious Disease"/>
            <person name="Wu L."/>
            <person name="Ma J."/>
        </authorList>
    </citation>
    <scope>NUCLEOTIDE SEQUENCE [LARGE SCALE GENOMIC DNA]</scope>
    <source>
        <strain evidence="6">CGMCC 1.15420</strain>
    </source>
</reference>
<evidence type="ECO:0000256" key="3">
    <source>
        <dbReference type="ARBA" id="ARBA00023172"/>
    </source>
</evidence>
<dbReference type="InterPro" id="IPR013762">
    <property type="entry name" value="Integrase-like_cat_sf"/>
</dbReference>
<evidence type="ECO:0000256" key="2">
    <source>
        <dbReference type="ARBA" id="ARBA00023125"/>
    </source>
</evidence>
<dbReference type="InterPro" id="IPR002104">
    <property type="entry name" value="Integrase_catalytic"/>
</dbReference>
<dbReference type="Gene3D" id="1.10.443.10">
    <property type="entry name" value="Intergrase catalytic core"/>
    <property type="match status" value="1"/>
</dbReference>
<dbReference type="SUPFAM" id="SSF56349">
    <property type="entry name" value="DNA breaking-rejoining enzymes"/>
    <property type="match status" value="1"/>
</dbReference>
<proteinExistence type="inferred from homology"/>
<dbReference type="Proteomes" id="UP000608420">
    <property type="component" value="Unassembled WGS sequence"/>
</dbReference>
<comment type="similarity">
    <text evidence="1">Belongs to the 'phage' integrase family.</text>
</comment>
<dbReference type="SUPFAM" id="SSF47823">
    <property type="entry name" value="lambda integrase-like, N-terminal domain"/>
    <property type="match status" value="1"/>
</dbReference>
<protein>
    <recommendedName>
        <fullName evidence="4">Tyr recombinase domain-containing protein</fullName>
    </recommendedName>
</protein>
<evidence type="ECO:0000313" key="5">
    <source>
        <dbReference type="EMBL" id="GGG15473.1"/>
    </source>
</evidence>
<keyword evidence="6" id="KW-1185">Reference proteome</keyword>
<keyword evidence="2" id="KW-0238">DNA-binding</keyword>
<feature type="domain" description="Tyr recombinase" evidence="4">
    <location>
        <begin position="117"/>
        <end position="289"/>
    </location>
</feature>
<dbReference type="Pfam" id="PF00589">
    <property type="entry name" value="Phage_integrase"/>
    <property type="match status" value="1"/>
</dbReference>
<dbReference type="CDD" id="cd00397">
    <property type="entry name" value="DNA_BRE_C"/>
    <property type="match status" value="1"/>
</dbReference>
<gene>
    <name evidence="5" type="ORF">GCM10010913_41730</name>
</gene>
<evidence type="ECO:0000256" key="1">
    <source>
        <dbReference type="ARBA" id="ARBA00008857"/>
    </source>
</evidence>
<sequence length="289" mass="33749">MGELINIDVFVTDKKVNDAIQLQVDKKLNVYKGDFKRFKYYCSINNREINFESLEVYLYETIENGLKLSTFNRRSAAIKYHLENVYELLQTSEQRKRIAQLRSIYNNQEYSEQKRIQGQSAQPKDEVLMLIKQLDVRAKAITLLNLVTAARPSEMITLRIKHIDLQSRSVSVYMKKQNEWKVKRLTLECTNAVRSYIKEYGLQDEDYFVGQVDKHGNYTSAKISDTAYRKTIHKWLGFAPYTLRKTQITAMHEVGADIATIAKQSGHKNLETITKHYLEVNDTLVDKYI</sequence>
<accession>A0ABQ1W6Q4</accession>
<dbReference type="PANTHER" id="PTHR30349">
    <property type="entry name" value="PHAGE INTEGRASE-RELATED"/>
    <property type="match status" value="1"/>
</dbReference>
<evidence type="ECO:0000259" key="4">
    <source>
        <dbReference type="PROSITE" id="PS51898"/>
    </source>
</evidence>
<dbReference type="PROSITE" id="PS51898">
    <property type="entry name" value="TYR_RECOMBINASE"/>
    <property type="match status" value="1"/>
</dbReference>